<dbReference type="GO" id="GO:0032259">
    <property type="term" value="P:methylation"/>
    <property type="evidence" value="ECO:0007669"/>
    <property type="project" value="UniProtKB-KW"/>
</dbReference>
<dbReference type="Pfam" id="PF13489">
    <property type="entry name" value="Methyltransf_23"/>
    <property type="match status" value="1"/>
</dbReference>
<dbReference type="STRING" id="1745343.A0A2J6PP80"/>
<dbReference type="PANTHER" id="PTHR43591">
    <property type="entry name" value="METHYLTRANSFERASE"/>
    <property type="match status" value="1"/>
</dbReference>
<dbReference type="GO" id="GO:0008168">
    <property type="term" value="F:methyltransferase activity"/>
    <property type="evidence" value="ECO:0007669"/>
    <property type="project" value="UniProtKB-KW"/>
</dbReference>
<dbReference type="EMBL" id="KZ613510">
    <property type="protein sequence ID" value="PMD15838.1"/>
    <property type="molecule type" value="Genomic_DNA"/>
</dbReference>
<evidence type="ECO:0000256" key="1">
    <source>
        <dbReference type="SAM" id="MobiDB-lite"/>
    </source>
</evidence>
<evidence type="ECO:0000313" key="2">
    <source>
        <dbReference type="EMBL" id="PMD15838.1"/>
    </source>
</evidence>
<organism evidence="2 3">
    <name type="scientific">Hyaloscypha hepaticicola</name>
    <dbReference type="NCBI Taxonomy" id="2082293"/>
    <lineage>
        <taxon>Eukaryota</taxon>
        <taxon>Fungi</taxon>
        <taxon>Dikarya</taxon>
        <taxon>Ascomycota</taxon>
        <taxon>Pezizomycotina</taxon>
        <taxon>Leotiomycetes</taxon>
        <taxon>Helotiales</taxon>
        <taxon>Hyaloscyphaceae</taxon>
        <taxon>Hyaloscypha</taxon>
    </lineage>
</organism>
<dbReference type="SUPFAM" id="SSF53335">
    <property type="entry name" value="S-adenosyl-L-methionine-dependent methyltransferases"/>
    <property type="match status" value="1"/>
</dbReference>
<dbReference type="AlphaFoldDB" id="A0A2J6PP80"/>
<keyword evidence="2" id="KW-0489">Methyltransferase</keyword>
<dbReference type="PANTHER" id="PTHR43591:SF102">
    <property type="entry name" value="S-ADENOSYL-L-METHIONINE-DEPENDENT METHYLTRANSFERASE"/>
    <property type="match status" value="1"/>
</dbReference>
<dbReference type="OrthoDB" id="2013972at2759"/>
<dbReference type="Proteomes" id="UP000235672">
    <property type="component" value="Unassembled WGS sequence"/>
</dbReference>
<evidence type="ECO:0000313" key="3">
    <source>
        <dbReference type="Proteomes" id="UP000235672"/>
    </source>
</evidence>
<reference evidence="2 3" key="1">
    <citation type="submission" date="2016-05" db="EMBL/GenBank/DDBJ databases">
        <title>A degradative enzymes factory behind the ericoid mycorrhizal symbiosis.</title>
        <authorList>
            <consortium name="DOE Joint Genome Institute"/>
            <person name="Martino E."/>
            <person name="Morin E."/>
            <person name="Grelet G."/>
            <person name="Kuo A."/>
            <person name="Kohler A."/>
            <person name="Daghino S."/>
            <person name="Barry K."/>
            <person name="Choi C."/>
            <person name="Cichocki N."/>
            <person name="Clum A."/>
            <person name="Copeland A."/>
            <person name="Hainaut M."/>
            <person name="Haridas S."/>
            <person name="Labutti K."/>
            <person name="Lindquist E."/>
            <person name="Lipzen A."/>
            <person name="Khouja H.-R."/>
            <person name="Murat C."/>
            <person name="Ohm R."/>
            <person name="Olson A."/>
            <person name="Spatafora J."/>
            <person name="Veneault-Fourrey C."/>
            <person name="Henrissat B."/>
            <person name="Grigoriev I."/>
            <person name="Martin F."/>
            <person name="Perotto S."/>
        </authorList>
    </citation>
    <scope>NUCLEOTIDE SEQUENCE [LARGE SCALE GENOMIC DNA]</scope>
    <source>
        <strain evidence="2 3">UAMH 7357</strain>
    </source>
</reference>
<proteinExistence type="predicted"/>
<gene>
    <name evidence="2" type="ORF">NA56DRAFT_753671</name>
</gene>
<name>A0A2J6PP80_9HELO</name>
<dbReference type="Gene3D" id="3.40.50.150">
    <property type="entry name" value="Vaccinia Virus protein VP39"/>
    <property type="match status" value="1"/>
</dbReference>
<protein>
    <submittedName>
        <fullName evidence="2">S-adenosyl-L-methionine-dependent methyltransferase</fullName>
    </submittedName>
</protein>
<feature type="compositionally biased region" description="Basic and acidic residues" evidence="1">
    <location>
        <begin position="8"/>
        <end position="17"/>
    </location>
</feature>
<accession>A0A2J6PP80</accession>
<feature type="region of interest" description="Disordered" evidence="1">
    <location>
        <begin position="1"/>
        <end position="71"/>
    </location>
</feature>
<dbReference type="InterPro" id="IPR029063">
    <property type="entry name" value="SAM-dependent_MTases_sf"/>
</dbReference>
<keyword evidence="2" id="KW-0808">Transferase</keyword>
<keyword evidence="3" id="KW-1185">Reference proteome</keyword>
<dbReference type="CDD" id="cd02440">
    <property type="entry name" value="AdoMet_MTases"/>
    <property type="match status" value="1"/>
</dbReference>
<sequence>MTGAHELPQSERAEGLHKKNAGLPEEEHIDESSSVGAGTLSVDPDGDSGVGDLGTVESSTTSLSSSMYETVEENGRTYHKYKEGSYLLPNDENELSRLDLQHHLCKLTLHGKSHLAPLKDPKNVLDFGTGTGIWAIEFADEYPEANVLGTDLSPILPAYVPPNCRFEIDDAQDDWLYQEKFDYIHGRLLAMCFADPLPIFRKAYNSLNPGGYFEMFDFDARFRYIDDSGAGTPLSKWSEMMVSGAEKLGRIITHAPNHKRYFEEAGFVDLVEERFQWPLNPWPKGKYHKTLGLWYNQDLHEGMEGITMAVFTRVYGKKKEEVQEIVKEVLKDVDDRNIHSYLALFVVYGRKPE</sequence>